<evidence type="ECO:0000313" key="4">
    <source>
        <dbReference type="EMBL" id="STR46038.1"/>
    </source>
</evidence>
<evidence type="ECO:0000313" key="7">
    <source>
        <dbReference type="Proteomes" id="UP000295794"/>
    </source>
</evidence>
<dbReference type="Gene3D" id="1.20.1420.20">
    <property type="entry name" value="M75 peptidase, HXXE motif"/>
    <property type="match status" value="1"/>
</dbReference>
<feature type="domain" description="Imelysin-like" evidence="3">
    <location>
        <begin position="83"/>
        <end position="352"/>
    </location>
</feature>
<dbReference type="AlphaFoldDB" id="A0A377SXG0"/>
<protein>
    <submittedName>
        <fullName evidence="4 5">Lipoprotein</fullName>
    </submittedName>
</protein>
<dbReference type="OrthoDB" id="8591749at2"/>
<evidence type="ECO:0000259" key="3">
    <source>
        <dbReference type="Pfam" id="PF09375"/>
    </source>
</evidence>
<evidence type="ECO:0000256" key="2">
    <source>
        <dbReference type="ARBA" id="ARBA00022729"/>
    </source>
</evidence>
<dbReference type="EMBL" id="SMBT01000022">
    <property type="protein sequence ID" value="TCU81370.1"/>
    <property type="molecule type" value="Genomic_DNA"/>
</dbReference>
<dbReference type="InterPro" id="IPR018976">
    <property type="entry name" value="Imelysin-like"/>
</dbReference>
<dbReference type="InterPro" id="IPR038352">
    <property type="entry name" value="Imelysin_sf"/>
</dbReference>
<keyword evidence="2" id="KW-0732">Signal</keyword>
<comment type="subcellular location">
    <subcellularLocation>
        <location evidence="1">Cell envelope</location>
    </subcellularLocation>
</comment>
<proteinExistence type="predicted"/>
<name>A0A377SXG0_9NEIS</name>
<dbReference type="Pfam" id="PF09375">
    <property type="entry name" value="Peptidase_M75"/>
    <property type="match status" value="1"/>
</dbReference>
<gene>
    <name evidence="5" type="ORF">EV682_1228</name>
    <name evidence="4" type="ORF">NCTC11159_04647</name>
</gene>
<sequence>MSYAFADKATPTRCDLELREKNLRACFHGERLIKRYAFLTLGTPMQLKQCITAALMICMAQAYAEPVLPSPEFSVRWLDEAYLPRHQALVKASNAFAAESKTFCAATTEKNLATTRNAWKKTALAWHAMDAAPGGPIILERTGRKIDFWPTRPDDIEAMIPKGLDERNVGARGLPAAEYLLWGNGEPKAQLAKLKAKERCLYLVGISERIVSDIALLNDGWGYYREQLGAENPFFRQNLLAETLNLMLGALDSQAKRLPKEASRTAFAEWRSGTGKASSMAVLNAIDNTLFSPGGGIGILLADKPDIITKVKQALSNAKSAQASIPEAFDSPAASAARSHYLASIKQLKHSIETDVAEALDLTLGLSESDGD</sequence>
<dbReference type="InterPro" id="IPR034984">
    <property type="entry name" value="Imelysin-like_IPPA"/>
</dbReference>
<reference evidence="4 6" key="1">
    <citation type="submission" date="2018-06" db="EMBL/GenBank/DDBJ databases">
        <authorList>
            <consortium name="Pathogen Informatics"/>
            <person name="Doyle S."/>
        </authorList>
    </citation>
    <scope>NUCLEOTIDE SEQUENCE [LARGE SCALE GENOMIC DNA]</scope>
    <source>
        <strain evidence="4 6">NCTC11159</strain>
    </source>
</reference>
<keyword evidence="4" id="KW-0449">Lipoprotein</keyword>
<reference evidence="5 7" key="2">
    <citation type="submission" date="2019-03" db="EMBL/GenBank/DDBJ databases">
        <title>Genomic Encyclopedia of Type Strains, Phase IV (KMG-IV): sequencing the most valuable type-strain genomes for metagenomic binning, comparative biology and taxonomic classification.</title>
        <authorList>
            <person name="Goeker M."/>
        </authorList>
    </citation>
    <scope>NUCLEOTIDE SEQUENCE [LARGE SCALE GENOMIC DNA]</scope>
    <source>
        <strain evidence="5 7">DSM 3764</strain>
    </source>
</reference>
<evidence type="ECO:0000313" key="6">
    <source>
        <dbReference type="Proteomes" id="UP000255108"/>
    </source>
</evidence>
<organism evidence="4 6">
    <name type="scientific">Iodobacter fluviatilis</name>
    <dbReference type="NCBI Taxonomy" id="537"/>
    <lineage>
        <taxon>Bacteria</taxon>
        <taxon>Pseudomonadati</taxon>
        <taxon>Pseudomonadota</taxon>
        <taxon>Betaproteobacteria</taxon>
        <taxon>Neisseriales</taxon>
        <taxon>Chitinibacteraceae</taxon>
        <taxon>Iodobacter</taxon>
    </lineage>
</organism>
<accession>A0A377SXG0</accession>
<keyword evidence="7" id="KW-1185">Reference proteome</keyword>
<dbReference type="CDD" id="cd14659">
    <property type="entry name" value="Imelysin-like_IPPA"/>
    <property type="match status" value="1"/>
</dbReference>
<dbReference type="Proteomes" id="UP000255108">
    <property type="component" value="Unassembled WGS sequence"/>
</dbReference>
<dbReference type="Proteomes" id="UP000295794">
    <property type="component" value="Unassembled WGS sequence"/>
</dbReference>
<evidence type="ECO:0000313" key="5">
    <source>
        <dbReference type="EMBL" id="TCU81370.1"/>
    </source>
</evidence>
<dbReference type="EMBL" id="UGHR01000008">
    <property type="protein sequence ID" value="STR46038.1"/>
    <property type="molecule type" value="Genomic_DNA"/>
</dbReference>
<dbReference type="GO" id="GO:0030313">
    <property type="term" value="C:cell envelope"/>
    <property type="evidence" value="ECO:0007669"/>
    <property type="project" value="UniProtKB-SubCell"/>
</dbReference>
<evidence type="ECO:0000256" key="1">
    <source>
        <dbReference type="ARBA" id="ARBA00004196"/>
    </source>
</evidence>